<dbReference type="PROSITE" id="PS50002">
    <property type="entry name" value="SH3"/>
    <property type="match status" value="2"/>
</dbReference>
<dbReference type="GO" id="GO:0031594">
    <property type="term" value="C:neuromuscular junction"/>
    <property type="evidence" value="ECO:0007669"/>
    <property type="project" value="TreeGrafter"/>
</dbReference>
<feature type="region of interest" description="Disordered" evidence="8">
    <location>
        <begin position="124"/>
        <end position="150"/>
    </location>
</feature>
<keyword evidence="6" id="KW-0966">Cell projection</keyword>
<dbReference type="PRINTS" id="PR00452">
    <property type="entry name" value="SH3DOMAIN"/>
</dbReference>
<dbReference type="Pfam" id="PF14604">
    <property type="entry name" value="SH3_9"/>
    <property type="match status" value="1"/>
</dbReference>
<dbReference type="GO" id="GO:0055037">
    <property type="term" value="C:recycling endosome"/>
    <property type="evidence" value="ECO:0007669"/>
    <property type="project" value="TreeGrafter"/>
</dbReference>
<dbReference type="SMART" id="SM00326">
    <property type="entry name" value="SH3"/>
    <property type="match status" value="2"/>
</dbReference>
<dbReference type="FunFam" id="2.30.30.40:FF:000033">
    <property type="entry name" value="FCH and double SH3 domains protein 2"/>
    <property type="match status" value="1"/>
</dbReference>
<dbReference type="GO" id="GO:0030833">
    <property type="term" value="P:regulation of actin filament polymerization"/>
    <property type="evidence" value="ECO:0007669"/>
    <property type="project" value="TreeGrafter"/>
</dbReference>
<dbReference type="PANTHER" id="PTHR15735:SF11">
    <property type="entry name" value="F-BAR AND DOUBLE SH3 DOMAINS PROTEIN 2"/>
    <property type="match status" value="1"/>
</dbReference>
<keyword evidence="2 7" id="KW-0728">SH3 domain</keyword>
<feature type="domain" description="SH3" evidence="9">
    <location>
        <begin position="155"/>
        <end position="216"/>
    </location>
</feature>
<evidence type="ECO:0000256" key="4">
    <source>
        <dbReference type="ARBA" id="ARBA00023054"/>
    </source>
</evidence>
<dbReference type="AlphaFoldDB" id="A0A8C9F3P8"/>
<dbReference type="CDD" id="cd11761">
    <property type="entry name" value="SH3_FCHSD_1"/>
    <property type="match status" value="1"/>
</dbReference>
<dbReference type="Gene3D" id="2.30.30.40">
    <property type="entry name" value="SH3 Domains"/>
    <property type="match status" value="2"/>
</dbReference>
<dbReference type="Ensembl" id="ENSPSTT00000010625.1">
    <property type="protein sequence ID" value="ENSPSTP00000010123.1"/>
    <property type="gene ID" value="ENSPSTG00000007154.1"/>
</dbReference>
<dbReference type="PANTHER" id="PTHR15735">
    <property type="entry name" value="FCH AND DOUBLE SH3 DOMAINS PROTEIN"/>
    <property type="match status" value="1"/>
</dbReference>
<accession>A0A8C9F3P8</accession>
<dbReference type="GO" id="GO:0042995">
    <property type="term" value="C:cell projection"/>
    <property type="evidence" value="ECO:0007669"/>
    <property type="project" value="UniProtKB-SubCell"/>
</dbReference>
<reference evidence="10" key="1">
    <citation type="submission" date="2025-08" db="UniProtKB">
        <authorList>
            <consortium name="Ensembl"/>
        </authorList>
    </citation>
    <scope>IDENTIFICATION</scope>
</reference>
<dbReference type="GO" id="GO:0007274">
    <property type="term" value="P:neuromuscular synaptic transmission"/>
    <property type="evidence" value="ECO:0007669"/>
    <property type="project" value="TreeGrafter"/>
</dbReference>
<evidence type="ECO:0000313" key="10">
    <source>
        <dbReference type="Ensembl" id="ENSPSTP00000010123.1"/>
    </source>
</evidence>
<keyword evidence="5" id="KW-0446">Lipid-binding</keyword>
<dbReference type="GO" id="GO:1902905">
    <property type="term" value="P:positive regulation of supramolecular fiber organization"/>
    <property type="evidence" value="ECO:0007669"/>
    <property type="project" value="UniProtKB-ARBA"/>
</dbReference>
<evidence type="ECO:0000256" key="6">
    <source>
        <dbReference type="ARBA" id="ARBA00023273"/>
    </source>
</evidence>
<feature type="compositionally biased region" description="Acidic residues" evidence="8">
    <location>
        <begin position="128"/>
        <end position="143"/>
    </location>
</feature>
<dbReference type="CDD" id="cd11894">
    <property type="entry name" value="SH3_FCHSD2_2"/>
    <property type="match status" value="1"/>
</dbReference>
<name>A0A8C9F3P8_PAVCR</name>
<keyword evidence="4" id="KW-0175">Coiled coil</keyword>
<evidence type="ECO:0000256" key="7">
    <source>
        <dbReference type="PROSITE-ProRule" id="PRU00192"/>
    </source>
</evidence>
<dbReference type="InterPro" id="IPR035556">
    <property type="entry name" value="FCHSD2_SH3_2"/>
</dbReference>
<organism evidence="10 11">
    <name type="scientific">Pavo cristatus</name>
    <name type="common">Indian peafowl</name>
    <name type="synonym">Blue peafowl</name>
    <dbReference type="NCBI Taxonomy" id="9049"/>
    <lineage>
        <taxon>Eukaryota</taxon>
        <taxon>Metazoa</taxon>
        <taxon>Chordata</taxon>
        <taxon>Craniata</taxon>
        <taxon>Vertebrata</taxon>
        <taxon>Euteleostomi</taxon>
        <taxon>Archelosauria</taxon>
        <taxon>Archosauria</taxon>
        <taxon>Dinosauria</taxon>
        <taxon>Saurischia</taxon>
        <taxon>Theropoda</taxon>
        <taxon>Coelurosauria</taxon>
        <taxon>Aves</taxon>
        <taxon>Neognathae</taxon>
        <taxon>Galloanserae</taxon>
        <taxon>Galliformes</taxon>
        <taxon>Phasianidae</taxon>
        <taxon>Phasianinae</taxon>
        <taxon>Pavo</taxon>
    </lineage>
</organism>
<comment type="subcellular location">
    <subcellularLocation>
        <location evidence="1">Cell projection</location>
    </subcellularLocation>
</comment>
<evidence type="ECO:0000256" key="8">
    <source>
        <dbReference type="SAM" id="MobiDB-lite"/>
    </source>
</evidence>
<dbReference type="Pfam" id="PF00018">
    <property type="entry name" value="SH3_1"/>
    <property type="match status" value="1"/>
</dbReference>
<keyword evidence="11" id="KW-1185">Reference proteome</keyword>
<reference evidence="10" key="2">
    <citation type="submission" date="2025-09" db="UniProtKB">
        <authorList>
            <consortium name="Ensembl"/>
        </authorList>
    </citation>
    <scope>IDENTIFICATION</scope>
</reference>
<dbReference type="InterPro" id="IPR001452">
    <property type="entry name" value="SH3_domain"/>
</dbReference>
<evidence type="ECO:0000259" key="9">
    <source>
        <dbReference type="PROSITE" id="PS50002"/>
    </source>
</evidence>
<dbReference type="Proteomes" id="UP000694428">
    <property type="component" value="Unplaced"/>
</dbReference>
<dbReference type="SUPFAM" id="SSF50044">
    <property type="entry name" value="SH3-domain"/>
    <property type="match status" value="2"/>
</dbReference>
<dbReference type="GO" id="GO:0051495">
    <property type="term" value="P:positive regulation of cytoskeleton organization"/>
    <property type="evidence" value="ECO:0007669"/>
    <property type="project" value="UniProtKB-ARBA"/>
</dbReference>
<keyword evidence="3" id="KW-0597">Phosphoprotein</keyword>
<evidence type="ECO:0000256" key="2">
    <source>
        <dbReference type="ARBA" id="ARBA00022443"/>
    </source>
</evidence>
<protein>
    <submittedName>
        <fullName evidence="10">FCH and double SH3 domains 2</fullName>
    </submittedName>
</protein>
<evidence type="ECO:0000256" key="5">
    <source>
        <dbReference type="ARBA" id="ARBA00023121"/>
    </source>
</evidence>
<evidence type="ECO:0000313" key="11">
    <source>
        <dbReference type="Proteomes" id="UP000694428"/>
    </source>
</evidence>
<dbReference type="GO" id="GO:0008289">
    <property type="term" value="F:lipid binding"/>
    <property type="evidence" value="ECO:0007669"/>
    <property type="project" value="UniProtKB-KW"/>
</dbReference>
<proteinExistence type="predicted"/>
<dbReference type="InterPro" id="IPR035460">
    <property type="entry name" value="FCHSD_SH3_1"/>
</dbReference>
<dbReference type="InterPro" id="IPR036028">
    <property type="entry name" value="SH3-like_dom_sf"/>
</dbReference>
<dbReference type="FunFam" id="2.30.30.40:FF:000060">
    <property type="entry name" value="FCH and double SH3 domains protein 2"/>
    <property type="match status" value="1"/>
</dbReference>
<evidence type="ECO:0000256" key="1">
    <source>
        <dbReference type="ARBA" id="ARBA00004316"/>
    </source>
</evidence>
<sequence length="414" mass="46903">MAFSRTELETCQAVQNTFQFLLETSSRVVRDYNLQQFLQEHPVFHKPQPFQFQPSDSDTSFNTVQLVDIEPSPVSAMRMTIAESRQLESETGTTEEHSLNKEARKWATRVAREHKNIIHSQRINADTEKEEGEEFEDSMDVFDDSSSSPSGTLRNYPLTCKVVYSYKASQPDELTIEEHEVLEVIEDGDMEDWVKARNKAGQVGYVPEKYLQFPTSSSLLSMLQSLAALDSRSHTSNNSTEADLVSGSLNGDSSVCFVKALYDYEGQTDDELSFPEGAIIRILNKENQDDDGFWEGEFNGRVGVFPSVLVEELTASENGEAQWIGDIQVREDGRCLLGLFPVGNPTSAHQPFSLLDEHWPSGSSSLAVHVLHVRKMGCRNQPMREILQDWKDLLFLQQMKSNQLKKDKQRVLTF</sequence>
<evidence type="ECO:0000256" key="3">
    <source>
        <dbReference type="ARBA" id="ARBA00022553"/>
    </source>
</evidence>
<feature type="domain" description="SH3" evidence="9">
    <location>
        <begin position="253"/>
        <end position="315"/>
    </location>
</feature>